<reference evidence="2 3" key="1">
    <citation type="submission" date="2024-06" db="EMBL/GenBank/DDBJ databases">
        <title>The Natural Products Discovery Center: Release of the First 8490 Sequenced Strains for Exploring Actinobacteria Biosynthetic Diversity.</title>
        <authorList>
            <person name="Kalkreuter E."/>
            <person name="Kautsar S.A."/>
            <person name="Yang D."/>
            <person name="Bader C.D."/>
            <person name="Teijaro C.N."/>
            <person name="Fluegel L."/>
            <person name="Davis C.M."/>
            <person name="Simpson J.R."/>
            <person name="Lauterbach L."/>
            <person name="Steele A.D."/>
            <person name="Gui C."/>
            <person name="Meng S."/>
            <person name="Li G."/>
            <person name="Viehrig K."/>
            <person name="Ye F."/>
            <person name="Su P."/>
            <person name="Kiefer A.F."/>
            <person name="Nichols A."/>
            <person name="Cepeda A.J."/>
            <person name="Yan W."/>
            <person name="Fan B."/>
            <person name="Jiang Y."/>
            <person name="Adhikari A."/>
            <person name="Zheng C.-J."/>
            <person name="Schuster L."/>
            <person name="Cowan T.M."/>
            <person name="Smanski M.J."/>
            <person name="Chevrette M.G."/>
            <person name="De Carvalho L.P.S."/>
            <person name="Shen B."/>
        </authorList>
    </citation>
    <scope>NUCLEOTIDE SEQUENCE [LARGE SCALE GENOMIC DNA]</scope>
    <source>
        <strain evidence="2 3">NPDC019434</strain>
    </source>
</reference>
<comment type="caution">
    <text evidence="2">The sequence shown here is derived from an EMBL/GenBank/DDBJ whole genome shotgun (WGS) entry which is preliminary data.</text>
</comment>
<dbReference type="Gene3D" id="3.40.50.720">
    <property type="entry name" value="NAD(P)-binding Rossmann-like Domain"/>
    <property type="match status" value="1"/>
</dbReference>
<protein>
    <submittedName>
        <fullName evidence="2">NAD-dependent epimerase/dehydratase family protein</fullName>
    </submittedName>
</protein>
<name>A0ABV2X981_9NOCA</name>
<sequence length="339" mass="35811">MSAVDVRDMNFLVTGGAGLVGGAICRTIARAGGRVTAFDNLSAYPAESRRYLFDSDADIALVRGDVRDSDVVEAALRGRDVVIHAAALADVAACTRMPGECEDVNVRGTATVLAAARRAGVSKAVFVSSASVYGNRVVGSGPQVFAESDAPDPISEYGRSKLAGEEIALTKAAPEHTAVVRYFSVYGGPQIPKEGSHSWAVAIFVMRAMLGLPIELNGGGHQIRDFTHLGDIVEGTIRAAVTDSAAGRILNIGTGQATAIRDVVTELAEYFPAMTVTSTDMPEGDPKGGVADTEVCRKVLNWRPGITFSDGVRQYVDWMSANPSAIPTWLRLIAEKARV</sequence>
<accession>A0ABV2X981</accession>
<dbReference type="SUPFAM" id="SSF51735">
    <property type="entry name" value="NAD(P)-binding Rossmann-fold domains"/>
    <property type="match status" value="1"/>
</dbReference>
<proteinExistence type="predicted"/>
<organism evidence="2 3">
    <name type="scientific">Nocardia niwae</name>
    <dbReference type="NCBI Taxonomy" id="626084"/>
    <lineage>
        <taxon>Bacteria</taxon>
        <taxon>Bacillati</taxon>
        <taxon>Actinomycetota</taxon>
        <taxon>Actinomycetes</taxon>
        <taxon>Mycobacteriales</taxon>
        <taxon>Nocardiaceae</taxon>
        <taxon>Nocardia</taxon>
    </lineage>
</organism>
<dbReference type="RefSeq" id="WP_357991070.1">
    <property type="nucleotide sequence ID" value="NZ_JBEYBR010000022.1"/>
</dbReference>
<gene>
    <name evidence="2" type="ORF">ABZ507_11265</name>
</gene>
<dbReference type="InterPro" id="IPR050177">
    <property type="entry name" value="Lipid_A_modif_metabolic_enz"/>
</dbReference>
<evidence type="ECO:0000259" key="1">
    <source>
        <dbReference type="Pfam" id="PF01370"/>
    </source>
</evidence>
<dbReference type="InterPro" id="IPR036291">
    <property type="entry name" value="NAD(P)-bd_dom_sf"/>
</dbReference>
<dbReference type="InterPro" id="IPR001509">
    <property type="entry name" value="Epimerase_deHydtase"/>
</dbReference>
<dbReference type="Pfam" id="PF01370">
    <property type="entry name" value="Epimerase"/>
    <property type="match status" value="1"/>
</dbReference>
<dbReference type="PANTHER" id="PTHR43245">
    <property type="entry name" value="BIFUNCTIONAL POLYMYXIN RESISTANCE PROTEIN ARNA"/>
    <property type="match status" value="1"/>
</dbReference>
<dbReference type="EMBL" id="JBEYBR010000022">
    <property type="protein sequence ID" value="MEU2122396.1"/>
    <property type="molecule type" value="Genomic_DNA"/>
</dbReference>
<feature type="domain" description="NAD-dependent epimerase/dehydratase" evidence="1">
    <location>
        <begin position="12"/>
        <end position="253"/>
    </location>
</feature>
<dbReference type="Proteomes" id="UP001550535">
    <property type="component" value="Unassembled WGS sequence"/>
</dbReference>
<evidence type="ECO:0000313" key="3">
    <source>
        <dbReference type="Proteomes" id="UP001550535"/>
    </source>
</evidence>
<keyword evidence="3" id="KW-1185">Reference proteome</keyword>
<evidence type="ECO:0000313" key="2">
    <source>
        <dbReference type="EMBL" id="MEU2122396.1"/>
    </source>
</evidence>
<dbReference type="PANTHER" id="PTHR43245:SF13">
    <property type="entry name" value="UDP-D-APIOSE_UDP-D-XYLOSE SYNTHASE 2"/>
    <property type="match status" value="1"/>
</dbReference>